<dbReference type="GeneID" id="18872088"/>
<accession>G3ASG6</accession>
<gene>
    <name evidence="1" type="ORF">SPAPADRAFT_56990</name>
</gene>
<dbReference type="HOGENOM" id="CLU_132731_0_0_1"/>
<dbReference type="PANTHER" id="PTHR37331:SF1">
    <property type="entry name" value="YALI0F11671P"/>
    <property type="match status" value="1"/>
</dbReference>
<dbReference type="OMA" id="MREIPRY"/>
<dbReference type="OrthoDB" id="5397701at2759"/>
<dbReference type="InParanoid" id="G3ASG6"/>
<keyword evidence="2" id="KW-1185">Reference proteome</keyword>
<evidence type="ECO:0000313" key="1">
    <source>
        <dbReference type="EMBL" id="EGW31084.1"/>
    </source>
</evidence>
<sequence>MIRSIQLSTKRQLQLQLRTLATYASNPQIYIHKVNPLNYKFSLSKSPDAIEIGSSPTADPEPSTFTDNPKFKELLNSTIYSKIQDDFTFVMEAGVNANSFMPIYDLRETPNYARVPATENIFGYVRVDSKGKIVPESFQANGMYRLINGRCGLCKFSDFLHEQLQTQSEMQVVKQNVNAST</sequence>
<dbReference type="eggNOG" id="ENOG502S8MB">
    <property type="taxonomic scope" value="Eukaryota"/>
</dbReference>
<name>G3ASG6_SPAPN</name>
<dbReference type="AlphaFoldDB" id="G3ASG6"/>
<evidence type="ECO:0000313" key="2">
    <source>
        <dbReference type="Proteomes" id="UP000000709"/>
    </source>
</evidence>
<organism evidence="2">
    <name type="scientific">Spathaspora passalidarum (strain NRRL Y-27907 / 11-Y1)</name>
    <dbReference type="NCBI Taxonomy" id="619300"/>
    <lineage>
        <taxon>Eukaryota</taxon>
        <taxon>Fungi</taxon>
        <taxon>Dikarya</taxon>
        <taxon>Ascomycota</taxon>
        <taxon>Saccharomycotina</taxon>
        <taxon>Pichiomycetes</taxon>
        <taxon>Debaryomycetaceae</taxon>
        <taxon>Spathaspora</taxon>
    </lineage>
</organism>
<reference evidence="1 2" key="1">
    <citation type="journal article" date="2011" name="Proc. Natl. Acad. Sci. U.S.A.">
        <title>Comparative genomics of xylose-fermenting fungi for enhanced biofuel production.</title>
        <authorList>
            <person name="Wohlbach D.J."/>
            <person name="Kuo A."/>
            <person name="Sato T.K."/>
            <person name="Potts K.M."/>
            <person name="Salamov A.A."/>
            <person name="LaButti K.M."/>
            <person name="Sun H."/>
            <person name="Clum A."/>
            <person name="Pangilinan J.L."/>
            <person name="Lindquist E.A."/>
            <person name="Lucas S."/>
            <person name="Lapidus A."/>
            <person name="Jin M."/>
            <person name="Gunawan C."/>
            <person name="Balan V."/>
            <person name="Dale B.E."/>
            <person name="Jeffries T.W."/>
            <person name="Zinkel R."/>
            <person name="Barry K.W."/>
            <person name="Grigoriev I.V."/>
            <person name="Gasch A.P."/>
        </authorList>
    </citation>
    <scope>NUCLEOTIDE SEQUENCE [LARGE SCALE GENOMIC DNA]</scope>
    <source>
        <strain evidence="2">NRRL Y-27907 / 11-Y1</strain>
    </source>
</reference>
<protein>
    <submittedName>
        <fullName evidence="1">Uncharacterized protein</fullName>
    </submittedName>
</protein>
<proteinExistence type="predicted"/>
<dbReference type="RefSeq" id="XP_007377117.1">
    <property type="nucleotide sequence ID" value="XM_007377055.1"/>
</dbReference>
<dbReference type="PANTHER" id="PTHR37331">
    <property type="entry name" value="YALI0F11671P"/>
    <property type="match status" value="1"/>
</dbReference>
<dbReference type="Proteomes" id="UP000000709">
    <property type="component" value="Unassembled WGS sequence"/>
</dbReference>
<dbReference type="KEGG" id="spaa:SPAPADRAFT_56990"/>
<dbReference type="EMBL" id="GL996504">
    <property type="protein sequence ID" value="EGW31084.1"/>
    <property type="molecule type" value="Genomic_DNA"/>
</dbReference>
<dbReference type="STRING" id="619300.G3ASG6"/>